<dbReference type="InterPro" id="IPR003115">
    <property type="entry name" value="ParB_N"/>
</dbReference>
<name>A0A330L5X9_9BACT</name>
<dbReference type="Gene3D" id="3.90.1530.10">
    <property type="entry name" value="Conserved hypothetical protein from pyrococcus furiosus pfu- 392566-001, ParB domain"/>
    <property type="match status" value="1"/>
</dbReference>
<evidence type="ECO:0000256" key="1">
    <source>
        <dbReference type="ARBA" id="ARBA00006295"/>
    </source>
</evidence>
<keyword evidence="2" id="KW-0238">DNA-binding</keyword>
<dbReference type="FunFam" id="3.90.1530.30:FF:000001">
    <property type="entry name" value="Chromosome partitioning protein ParB"/>
    <property type="match status" value="1"/>
</dbReference>
<dbReference type="NCBIfam" id="TIGR00180">
    <property type="entry name" value="parB_part"/>
    <property type="match status" value="1"/>
</dbReference>
<dbReference type="GO" id="GO:0045881">
    <property type="term" value="P:positive regulation of sporulation resulting in formation of a cellular spore"/>
    <property type="evidence" value="ECO:0007669"/>
    <property type="project" value="TreeGrafter"/>
</dbReference>
<dbReference type="Pfam" id="PF02195">
    <property type="entry name" value="ParB_N"/>
    <property type="match status" value="1"/>
</dbReference>
<feature type="domain" description="ParB-like N-terminal" evidence="3">
    <location>
        <begin position="29"/>
        <end position="112"/>
    </location>
</feature>
<dbReference type="InParanoid" id="A0A330L5X9"/>
<protein>
    <recommendedName>
        <fullName evidence="3">ParB-like N-terminal domain-containing protein</fullName>
    </recommendedName>
</protein>
<dbReference type="GO" id="GO:0005694">
    <property type="term" value="C:chromosome"/>
    <property type="evidence" value="ECO:0007669"/>
    <property type="project" value="TreeGrafter"/>
</dbReference>
<sequence>MEKKALGRGLDALLPGGQAATPSNAADVQQIKIDAIVPNRYQPRQIFHPAELAELAASIKESGLLQPILVRRKGDGIFELISGERRWRATKEAASTPFKRSYAIVATKKRSSSPSLKIFNVKTSIPWKPPGRIRE</sequence>
<dbReference type="PANTHER" id="PTHR33375">
    <property type="entry name" value="CHROMOSOME-PARTITIONING PROTEIN PARB-RELATED"/>
    <property type="match status" value="1"/>
</dbReference>
<dbReference type="RefSeq" id="WP_181416686.1">
    <property type="nucleotide sequence ID" value="NZ_OUNR01000012.1"/>
</dbReference>
<reference evidence="5" key="1">
    <citation type="submission" date="2018-04" db="EMBL/GenBank/DDBJ databases">
        <authorList>
            <person name="Lucker S."/>
            <person name="Sakoula D."/>
        </authorList>
    </citation>
    <scope>NUCLEOTIDE SEQUENCE [LARGE SCALE GENOMIC DNA]</scope>
</reference>
<dbReference type="GO" id="GO:0007059">
    <property type="term" value="P:chromosome segregation"/>
    <property type="evidence" value="ECO:0007669"/>
    <property type="project" value="TreeGrafter"/>
</dbReference>
<accession>A0A330L5X9</accession>
<evidence type="ECO:0000256" key="2">
    <source>
        <dbReference type="ARBA" id="ARBA00023125"/>
    </source>
</evidence>
<dbReference type="SUPFAM" id="SSF110849">
    <property type="entry name" value="ParB/Sulfiredoxin"/>
    <property type="match status" value="1"/>
</dbReference>
<dbReference type="EMBL" id="OUNR01000012">
    <property type="protein sequence ID" value="SPP64395.1"/>
    <property type="molecule type" value="Genomic_DNA"/>
</dbReference>
<dbReference type="InterPro" id="IPR050336">
    <property type="entry name" value="Chromosome_partition/occlusion"/>
</dbReference>
<organism evidence="4 5">
    <name type="scientific">Nitrospira lenta</name>
    <dbReference type="NCBI Taxonomy" id="1436998"/>
    <lineage>
        <taxon>Bacteria</taxon>
        <taxon>Pseudomonadati</taxon>
        <taxon>Nitrospirota</taxon>
        <taxon>Nitrospiria</taxon>
        <taxon>Nitrospirales</taxon>
        <taxon>Nitrospiraceae</taxon>
        <taxon>Nitrospira</taxon>
    </lineage>
</organism>
<dbReference type="GO" id="GO:0003677">
    <property type="term" value="F:DNA binding"/>
    <property type="evidence" value="ECO:0007669"/>
    <property type="project" value="UniProtKB-KW"/>
</dbReference>
<evidence type="ECO:0000313" key="4">
    <source>
        <dbReference type="EMBL" id="SPP64395.1"/>
    </source>
</evidence>
<keyword evidence="5" id="KW-1185">Reference proteome</keyword>
<dbReference type="InterPro" id="IPR036086">
    <property type="entry name" value="ParB/Sulfiredoxin_sf"/>
</dbReference>
<evidence type="ECO:0000259" key="3">
    <source>
        <dbReference type="SMART" id="SM00470"/>
    </source>
</evidence>
<dbReference type="InterPro" id="IPR004437">
    <property type="entry name" value="ParB/RepB/Spo0J"/>
</dbReference>
<dbReference type="PANTHER" id="PTHR33375:SF1">
    <property type="entry name" value="CHROMOSOME-PARTITIONING PROTEIN PARB-RELATED"/>
    <property type="match status" value="1"/>
</dbReference>
<gene>
    <name evidence="4" type="ORF">NITLEN_20034</name>
</gene>
<dbReference type="Proteomes" id="UP000248168">
    <property type="component" value="Unassembled WGS sequence"/>
</dbReference>
<comment type="similarity">
    <text evidence="1">Belongs to the ParB family.</text>
</comment>
<dbReference type="SMART" id="SM00470">
    <property type="entry name" value="ParB"/>
    <property type="match status" value="1"/>
</dbReference>
<proteinExistence type="inferred from homology"/>
<dbReference type="AlphaFoldDB" id="A0A330L5X9"/>
<evidence type="ECO:0000313" key="5">
    <source>
        <dbReference type="Proteomes" id="UP000248168"/>
    </source>
</evidence>